<keyword evidence="2 4" id="KW-0238">DNA-binding</keyword>
<accession>A0ABM5W834</accession>
<dbReference type="InterPro" id="IPR036388">
    <property type="entry name" value="WH-like_DNA-bd_sf"/>
</dbReference>
<dbReference type="InterPro" id="IPR001867">
    <property type="entry name" value="OmpR/PhoB-type_DNA-bd"/>
</dbReference>
<proteinExistence type="predicted"/>
<evidence type="ECO:0000256" key="4">
    <source>
        <dbReference type="PROSITE-ProRule" id="PRU01091"/>
    </source>
</evidence>
<dbReference type="SMART" id="SM00862">
    <property type="entry name" value="Trans_reg_C"/>
    <property type="match status" value="1"/>
</dbReference>
<reference evidence="6 7" key="1">
    <citation type="submission" date="2015-12" db="EMBL/GenBank/DDBJ databases">
        <authorList>
            <person name="Lauer A."/>
            <person name="Humrighouse B."/>
            <person name="Loparev V."/>
            <person name="Shewmaker P.L."/>
            <person name="Whitney A.M."/>
            <person name="McLaughlin R.W."/>
        </authorList>
    </citation>
    <scope>NUCLEOTIDE SEQUENCE [LARGE SCALE GENOMIC DNA]</scope>
    <source>
        <strain evidence="6 7">LMG 23085</strain>
    </source>
</reference>
<feature type="DNA-binding region" description="OmpR/PhoB-type" evidence="4">
    <location>
        <begin position="131"/>
        <end position="235"/>
    </location>
</feature>
<dbReference type="CDD" id="cd00383">
    <property type="entry name" value="trans_reg_C"/>
    <property type="match status" value="1"/>
</dbReference>
<evidence type="ECO:0000313" key="6">
    <source>
        <dbReference type="EMBL" id="ALS01372.1"/>
    </source>
</evidence>
<organism evidence="6 7">
    <name type="scientific">Enterococcus silesiacus</name>
    <dbReference type="NCBI Taxonomy" id="332949"/>
    <lineage>
        <taxon>Bacteria</taxon>
        <taxon>Bacillati</taxon>
        <taxon>Bacillota</taxon>
        <taxon>Bacilli</taxon>
        <taxon>Lactobacillales</taxon>
        <taxon>Enterococcaceae</taxon>
        <taxon>Enterococcus</taxon>
    </lineage>
</organism>
<dbReference type="EMBL" id="CP013614">
    <property type="protein sequence ID" value="ALS01372.1"/>
    <property type="molecule type" value="Genomic_DNA"/>
</dbReference>
<dbReference type="Proteomes" id="UP000065511">
    <property type="component" value="Chromosome"/>
</dbReference>
<keyword evidence="7" id="KW-1185">Reference proteome</keyword>
<evidence type="ECO:0000259" key="5">
    <source>
        <dbReference type="PROSITE" id="PS51755"/>
    </source>
</evidence>
<evidence type="ECO:0000256" key="1">
    <source>
        <dbReference type="ARBA" id="ARBA00023015"/>
    </source>
</evidence>
<dbReference type="SUPFAM" id="SSF46894">
    <property type="entry name" value="C-terminal effector domain of the bipartite response regulators"/>
    <property type="match status" value="1"/>
</dbReference>
<keyword evidence="1" id="KW-0805">Transcription regulation</keyword>
<dbReference type="RefSeq" id="WP_071878758.1">
    <property type="nucleotide sequence ID" value="NZ_JXLC01000025.1"/>
</dbReference>
<feature type="domain" description="OmpR/PhoB-type" evidence="5">
    <location>
        <begin position="131"/>
        <end position="235"/>
    </location>
</feature>
<dbReference type="Gene3D" id="1.10.10.10">
    <property type="entry name" value="Winged helix-like DNA-binding domain superfamily/Winged helix DNA-binding domain"/>
    <property type="match status" value="1"/>
</dbReference>
<dbReference type="PROSITE" id="PS51755">
    <property type="entry name" value="OMPR_PHOB"/>
    <property type="match status" value="1"/>
</dbReference>
<sequence>MFKLGIISNMEISSELHSKILKHSEYSVITLSMDSYLEELSNVDAVIIMEEQNIGQTCRFILDIYNNSEILTYVWMSAPSENNKALYLQLGADGVCSDEIEVSTFLLLVNNALNRFELYRKKILHEIEATQKSCKAKKSSMLEMIPENFSVLVNGKEEVNMTKLEYIVLDILYSNAGKALSYQEIGDKAWKQQSQAVQKYRVANVIFHIRGKIKKNDNGIEFIKTIRSKGYMLDDQALKG</sequence>
<dbReference type="InterPro" id="IPR016032">
    <property type="entry name" value="Sig_transdc_resp-reg_C-effctor"/>
</dbReference>
<evidence type="ECO:0000256" key="2">
    <source>
        <dbReference type="ARBA" id="ARBA00023125"/>
    </source>
</evidence>
<keyword evidence="3" id="KW-0804">Transcription</keyword>
<gene>
    <name evidence="6" type="ORF">ATZ33_08330</name>
</gene>
<dbReference type="Pfam" id="PF00486">
    <property type="entry name" value="Trans_reg_C"/>
    <property type="match status" value="1"/>
</dbReference>
<evidence type="ECO:0000256" key="3">
    <source>
        <dbReference type="ARBA" id="ARBA00023163"/>
    </source>
</evidence>
<protein>
    <recommendedName>
        <fullName evidence="5">OmpR/PhoB-type domain-containing protein</fullName>
    </recommendedName>
</protein>
<name>A0ABM5W834_9ENTE</name>
<evidence type="ECO:0000313" key="7">
    <source>
        <dbReference type="Proteomes" id="UP000065511"/>
    </source>
</evidence>